<feature type="domain" description="Myb/SANT-like DNA-binding" evidence="5">
    <location>
        <begin position="52"/>
        <end position="130"/>
    </location>
</feature>
<reference evidence="6" key="2">
    <citation type="submission" date="2025-08" db="UniProtKB">
        <authorList>
            <consortium name="Ensembl"/>
        </authorList>
    </citation>
    <scope>IDENTIFICATION</scope>
</reference>
<dbReference type="GeneTree" id="ENSGT00440000039469"/>
<feature type="region of interest" description="Disordered" evidence="4">
    <location>
        <begin position="353"/>
        <end position="391"/>
    </location>
</feature>
<proteinExistence type="predicted"/>
<feature type="region of interest" description="Disordered" evidence="4">
    <location>
        <begin position="144"/>
        <end position="164"/>
    </location>
</feature>
<feature type="compositionally biased region" description="Low complexity" evidence="4">
    <location>
        <begin position="155"/>
        <end position="164"/>
    </location>
</feature>
<evidence type="ECO:0000256" key="4">
    <source>
        <dbReference type="SAM" id="MobiDB-lite"/>
    </source>
</evidence>
<protein>
    <recommendedName>
        <fullName evidence="1">Myb/SANT-like DNA-binding domain-containing protein 4</fullName>
    </recommendedName>
</protein>
<dbReference type="Ensembl" id="ENSOTST00005115165.1">
    <property type="protein sequence ID" value="ENSOTSP00005134556.1"/>
    <property type="gene ID" value="ENSOTSG00005005432.2"/>
</dbReference>
<dbReference type="PANTHER" id="PTHR21732:SF0">
    <property type="entry name" value="MYB_SANT-LIKE DNA-BINDING DOMAIN-CONTAINING PROTEIN 4"/>
    <property type="match status" value="1"/>
</dbReference>
<gene>
    <name evidence="6" type="primary">MSANTD4</name>
</gene>
<dbReference type="InterPro" id="IPR026162">
    <property type="entry name" value="MSANTD4"/>
</dbReference>
<dbReference type="Proteomes" id="UP000694402">
    <property type="component" value="Unassembled WGS sequence"/>
</dbReference>
<feature type="coiled-coil region" evidence="3">
    <location>
        <begin position="393"/>
        <end position="445"/>
    </location>
</feature>
<keyword evidence="2 3" id="KW-0175">Coiled coil</keyword>
<evidence type="ECO:0000313" key="6">
    <source>
        <dbReference type="Ensembl" id="ENSOTSP00005134556.1"/>
    </source>
</evidence>
<dbReference type="Pfam" id="PF13873">
    <property type="entry name" value="Myb_DNA-bind_5"/>
    <property type="match status" value="1"/>
</dbReference>
<keyword evidence="7" id="KW-1185">Reference proteome</keyword>
<evidence type="ECO:0000256" key="2">
    <source>
        <dbReference type="ARBA" id="ARBA00023054"/>
    </source>
</evidence>
<dbReference type="PANTHER" id="PTHR21732">
    <property type="entry name" value="MYB/SANT-LIKE DNA-BINDING DOMAIN-CONTAINING PROTEIN 4"/>
    <property type="match status" value="1"/>
</dbReference>
<feature type="compositionally biased region" description="Low complexity" evidence="4">
    <location>
        <begin position="356"/>
        <end position="377"/>
    </location>
</feature>
<evidence type="ECO:0000256" key="3">
    <source>
        <dbReference type="SAM" id="Coils"/>
    </source>
</evidence>
<organism evidence="6 7">
    <name type="scientific">Oncorhynchus tshawytscha</name>
    <name type="common">Chinook salmon</name>
    <name type="synonym">Salmo tshawytscha</name>
    <dbReference type="NCBI Taxonomy" id="74940"/>
    <lineage>
        <taxon>Eukaryota</taxon>
        <taxon>Metazoa</taxon>
        <taxon>Chordata</taxon>
        <taxon>Craniata</taxon>
        <taxon>Vertebrata</taxon>
        <taxon>Euteleostomi</taxon>
        <taxon>Actinopterygii</taxon>
        <taxon>Neopterygii</taxon>
        <taxon>Teleostei</taxon>
        <taxon>Protacanthopterygii</taxon>
        <taxon>Salmoniformes</taxon>
        <taxon>Salmonidae</taxon>
        <taxon>Salmoninae</taxon>
        <taxon>Oncorhynchus</taxon>
    </lineage>
</organism>
<dbReference type="InterPro" id="IPR028002">
    <property type="entry name" value="Myb_DNA-bind_5"/>
</dbReference>
<dbReference type="AlphaFoldDB" id="A0AAZ3R028"/>
<feature type="compositionally biased region" description="Basic and acidic residues" evidence="4">
    <location>
        <begin position="144"/>
        <end position="154"/>
    </location>
</feature>
<sequence>MSFSISESLCKTTVSPSLSPSLLDLSLSPSACAPLLTARLDFLQMKHLKRKRKSNYSVRETQTLIREIHKRRDVLFSRQQNTAINELKRRAWEEVAGGVNALGEGELRTASEVCVKRRYLDWRSLMKRKQLRAELSLSTGLKAEYDPSSPEHDASLGSGDQSLDLSGFPKESQCDWQDLADLGEPSGHSMSTGVKLEEEANGYRLEGDSGEGEVEDDDCFPSLLPDMGERDGRIPEVFSHIDEFGMLSASKGAAASMNRDLSSTGLGGLGFAGLGLANHESAGLLVALEKQRVELEKQRLAVETERLAVERERLLLEKERLSQSDVEKERLQLEKERLQLEKERLRVLLMNQSERATAPPQQSPPSSSTPTTTSSSAVDGQNERRENKPWLSMIDLEGERLRLEKERLQLEKERLQFFKFESGRLQIERERLEVEKERIQLHQDQGR</sequence>
<evidence type="ECO:0000259" key="5">
    <source>
        <dbReference type="Pfam" id="PF13873"/>
    </source>
</evidence>
<evidence type="ECO:0000313" key="7">
    <source>
        <dbReference type="Proteomes" id="UP000694402"/>
    </source>
</evidence>
<evidence type="ECO:0000256" key="1">
    <source>
        <dbReference type="ARBA" id="ARBA00021375"/>
    </source>
</evidence>
<name>A0AAZ3R028_ONCTS</name>
<reference evidence="6" key="3">
    <citation type="submission" date="2025-09" db="UniProtKB">
        <authorList>
            <consortium name="Ensembl"/>
        </authorList>
    </citation>
    <scope>IDENTIFICATION</scope>
</reference>
<reference evidence="7" key="1">
    <citation type="journal article" date="2018" name="PLoS ONE">
        <title>Chinook salmon (Oncorhynchus tshawytscha) genome and transcriptome.</title>
        <authorList>
            <person name="Christensen K.A."/>
            <person name="Leong J.S."/>
            <person name="Sakhrani D."/>
            <person name="Biagi C.A."/>
            <person name="Minkley D.R."/>
            <person name="Withler R.E."/>
            <person name="Rondeau E.B."/>
            <person name="Koop B.F."/>
            <person name="Devlin R.H."/>
        </authorList>
    </citation>
    <scope>NUCLEOTIDE SEQUENCE [LARGE SCALE GENOMIC DNA]</scope>
</reference>
<accession>A0AAZ3R028</accession>